<dbReference type="InterPro" id="IPR017850">
    <property type="entry name" value="Alkaline_phosphatase_core_sf"/>
</dbReference>
<dbReference type="AlphaFoldDB" id="S9P576"/>
<dbReference type="Gene3D" id="3.30.1120.10">
    <property type="match status" value="1"/>
</dbReference>
<keyword evidence="1" id="KW-0472">Membrane</keyword>
<comment type="caution">
    <text evidence="3">The sequence shown here is derived from an EMBL/GenBank/DDBJ whole genome shotgun (WGS) entry which is preliminary data.</text>
</comment>
<keyword evidence="1" id="KW-0812">Transmembrane</keyword>
<dbReference type="PANTHER" id="PTHR43751:SF3">
    <property type="entry name" value="SULFATASE N-TERMINAL DOMAIN-CONTAINING PROTEIN"/>
    <property type="match status" value="1"/>
</dbReference>
<evidence type="ECO:0000256" key="1">
    <source>
        <dbReference type="SAM" id="Phobius"/>
    </source>
</evidence>
<dbReference type="PANTHER" id="PTHR43751">
    <property type="entry name" value="SULFATASE"/>
    <property type="match status" value="1"/>
</dbReference>
<evidence type="ECO:0000313" key="3">
    <source>
        <dbReference type="EMBL" id="EPX59580.1"/>
    </source>
</evidence>
<dbReference type="Pfam" id="PF00884">
    <property type="entry name" value="Sulfatase"/>
    <property type="match status" value="1"/>
</dbReference>
<proteinExistence type="predicted"/>
<evidence type="ECO:0000259" key="2">
    <source>
        <dbReference type="Pfam" id="PF00884"/>
    </source>
</evidence>
<feature type="transmembrane region" description="Helical" evidence="1">
    <location>
        <begin position="103"/>
        <end position="121"/>
    </location>
</feature>
<dbReference type="InterPro" id="IPR052701">
    <property type="entry name" value="GAG_Ulvan_Degrading_Sulfatases"/>
</dbReference>
<dbReference type="InterPro" id="IPR000917">
    <property type="entry name" value="Sulfatase_N"/>
</dbReference>
<reference evidence="3" key="1">
    <citation type="submission" date="2013-05" db="EMBL/GenBank/DDBJ databases">
        <title>Genome assembly of Cystobacter fuscus DSM 2262.</title>
        <authorList>
            <person name="Sharma G."/>
            <person name="Khatri I."/>
            <person name="Kaur C."/>
            <person name="Mayilraj S."/>
            <person name="Subramanian S."/>
        </authorList>
    </citation>
    <scope>NUCLEOTIDE SEQUENCE [LARGE SCALE GENOMIC DNA]</scope>
    <source>
        <strain evidence="3">DSM 2262</strain>
    </source>
</reference>
<feature type="transmembrane region" description="Helical" evidence="1">
    <location>
        <begin position="197"/>
        <end position="216"/>
    </location>
</feature>
<accession>S9P576</accession>
<feature type="domain" description="Sulfatase N-terminal" evidence="2">
    <location>
        <begin position="227"/>
        <end position="561"/>
    </location>
</feature>
<keyword evidence="1" id="KW-1133">Transmembrane helix</keyword>
<dbReference type="eggNOG" id="COG3119">
    <property type="taxonomic scope" value="Bacteria"/>
</dbReference>
<feature type="transmembrane region" description="Helical" evidence="1">
    <location>
        <begin position="155"/>
        <end position="176"/>
    </location>
</feature>
<name>S9P576_CYSF2</name>
<feature type="transmembrane region" description="Helical" evidence="1">
    <location>
        <begin position="67"/>
        <end position="91"/>
    </location>
</feature>
<dbReference type="SUPFAM" id="SSF53649">
    <property type="entry name" value="Alkaline phosphatase-like"/>
    <property type="match status" value="1"/>
</dbReference>
<gene>
    <name evidence="3" type="ORF">D187_002741</name>
</gene>
<keyword evidence="4" id="KW-1185">Reference proteome</keyword>
<dbReference type="EMBL" id="ANAH02000016">
    <property type="protein sequence ID" value="EPX59580.1"/>
    <property type="molecule type" value="Genomic_DNA"/>
</dbReference>
<organism evidence="3 4">
    <name type="scientific">Cystobacter fuscus (strain ATCC 25194 / DSM 2262 / NBRC 100088 / M29)</name>
    <dbReference type="NCBI Taxonomy" id="1242864"/>
    <lineage>
        <taxon>Bacteria</taxon>
        <taxon>Pseudomonadati</taxon>
        <taxon>Myxococcota</taxon>
        <taxon>Myxococcia</taxon>
        <taxon>Myxococcales</taxon>
        <taxon>Cystobacterineae</taxon>
        <taxon>Archangiaceae</taxon>
        <taxon>Cystobacter</taxon>
    </lineage>
</organism>
<dbReference type="Gene3D" id="3.40.720.10">
    <property type="entry name" value="Alkaline Phosphatase, subunit A"/>
    <property type="match status" value="1"/>
</dbReference>
<dbReference type="Proteomes" id="UP000011682">
    <property type="component" value="Unassembled WGS sequence"/>
</dbReference>
<dbReference type="RefSeq" id="WP_002632474.1">
    <property type="nucleotide sequence ID" value="NZ_ANAH02000016.1"/>
</dbReference>
<sequence length="707" mass="78380">MNTLSGEMRPATPLPFVRVLTWACRGGLCAFIGLYTLCAVLNMQLGYQGNENTELTALVWREWRHVVLGQVARLLTAHTVLGLLAGLGLGLGAWGVGVKRWSAAFLWGLGGSLLLALLALLGDMAHHPHLYAATLYTRAEWTRALLLAVSQTSPAPWRALAALLLTLAPVLALWRLGREHRGEVRTPRLAPAALKPLGVAVLGALLMGLLLAWNPGSAASSERPRRPNLLILASDGLRPDHLSGNGYPRPTSPHIDRLMREGSHFEETLVQIPRTGPSWTTLLSSQWAGQHPIRHTMVGPEARAQSFPTLATALREAGWRTEVLSDYAGDIFSRLPLGFEHVSAPSFNFPELIRQRMLITQVTLLPWTALVPSFFPERRQFPELTDPSPLAASTRRALEGVGSDEPFALLVFASVTHFPYAAPHPHEGRFLTPGESGPWHFGATPQMEPPRAPPSNSDKAALVANYDASVLAFDAFVGRTMEELERRGLEEDTLVVVLSDHGEHLEESDRGMGHGEHLWGGEALRVPFILRWPGKVAAGREVAVRARAIDVAPTLLDLLGVEAPARFQGRSLAAQLTPGWEPPALEELPALIETDIWFSERDGQRYQRFRLPYPWLYETMRAEPGTGDLSLKPEWEETVERARHRGLYLGRWKLLELPTREGVRVELYDVHEDPEERHEVSAAHPEVVSELRARLHRERTWGEQDAL</sequence>
<evidence type="ECO:0000313" key="4">
    <source>
        <dbReference type="Proteomes" id="UP000011682"/>
    </source>
</evidence>
<protein>
    <submittedName>
        <fullName evidence="3">Sulfatase</fullName>
    </submittedName>
</protein>
<feature type="transmembrane region" description="Helical" evidence="1">
    <location>
        <begin position="28"/>
        <end position="47"/>
    </location>
</feature>